<dbReference type="InterPro" id="IPR051724">
    <property type="entry name" value="Actin_motor_Myosin"/>
</dbReference>
<keyword evidence="3 8" id="KW-0547">Nucleotide-binding</keyword>
<proteinExistence type="inferred from homology"/>
<dbReference type="InterPro" id="IPR000159">
    <property type="entry name" value="RA_dom"/>
</dbReference>
<evidence type="ECO:0000256" key="4">
    <source>
        <dbReference type="ARBA" id="ARBA00022840"/>
    </source>
</evidence>
<feature type="domain" description="FERM" evidence="11">
    <location>
        <begin position="1232"/>
        <end position="1551"/>
    </location>
</feature>
<dbReference type="Proteomes" id="UP000821853">
    <property type="component" value="Chromosome 8"/>
</dbReference>
<reference evidence="15 16" key="1">
    <citation type="journal article" date="2020" name="Cell">
        <title>Large-Scale Comparative Analyses of Tick Genomes Elucidate Their Genetic Diversity and Vector Capacities.</title>
        <authorList>
            <consortium name="Tick Genome and Microbiome Consortium (TIGMIC)"/>
            <person name="Jia N."/>
            <person name="Wang J."/>
            <person name="Shi W."/>
            <person name="Du L."/>
            <person name="Sun Y."/>
            <person name="Zhan W."/>
            <person name="Jiang J.F."/>
            <person name="Wang Q."/>
            <person name="Zhang B."/>
            <person name="Ji P."/>
            <person name="Bell-Sakyi L."/>
            <person name="Cui X.M."/>
            <person name="Yuan T.T."/>
            <person name="Jiang B.G."/>
            <person name="Yang W.F."/>
            <person name="Lam T.T."/>
            <person name="Chang Q.C."/>
            <person name="Ding S.J."/>
            <person name="Wang X.J."/>
            <person name="Zhu J.G."/>
            <person name="Ruan X.D."/>
            <person name="Zhao L."/>
            <person name="Wei J.T."/>
            <person name="Ye R.Z."/>
            <person name="Que T.C."/>
            <person name="Du C.H."/>
            <person name="Zhou Y.H."/>
            <person name="Cheng J.X."/>
            <person name="Dai P.F."/>
            <person name="Guo W.B."/>
            <person name="Han X.H."/>
            <person name="Huang E.J."/>
            <person name="Li L.F."/>
            <person name="Wei W."/>
            <person name="Gao Y.C."/>
            <person name="Liu J.Z."/>
            <person name="Shao H.Z."/>
            <person name="Wang X."/>
            <person name="Wang C.C."/>
            <person name="Yang T.C."/>
            <person name="Huo Q.B."/>
            <person name="Li W."/>
            <person name="Chen H.Y."/>
            <person name="Chen S.E."/>
            <person name="Zhou L.G."/>
            <person name="Ni X.B."/>
            <person name="Tian J.H."/>
            <person name="Sheng Y."/>
            <person name="Liu T."/>
            <person name="Pan Y.S."/>
            <person name="Xia L.Y."/>
            <person name="Li J."/>
            <person name="Zhao F."/>
            <person name="Cao W.C."/>
        </authorList>
    </citation>
    <scope>NUCLEOTIDE SEQUENCE [LARGE SCALE GENOMIC DNA]</scope>
    <source>
        <strain evidence="15">HaeL-2018</strain>
    </source>
</reference>
<feature type="domain" description="MyTH4" evidence="13">
    <location>
        <begin position="1078"/>
        <end position="1227"/>
    </location>
</feature>
<feature type="compositionally biased region" description="Pro residues" evidence="10">
    <location>
        <begin position="938"/>
        <end position="949"/>
    </location>
</feature>
<dbReference type="Gene3D" id="1.20.58.530">
    <property type="match status" value="1"/>
</dbReference>
<evidence type="ECO:0000259" key="12">
    <source>
        <dbReference type="PROSITE" id="PS50200"/>
    </source>
</evidence>
<dbReference type="InterPro" id="IPR019749">
    <property type="entry name" value="Band_41_domain"/>
</dbReference>
<dbReference type="Gene3D" id="1.20.80.10">
    <property type="match status" value="1"/>
</dbReference>
<dbReference type="PRINTS" id="PR00193">
    <property type="entry name" value="MYOSINHEAVY"/>
</dbReference>
<accession>A0A9J6H0M2</accession>
<comment type="caution">
    <text evidence="15">The sequence shown here is derived from an EMBL/GenBank/DDBJ whole genome shotgun (WGS) entry which is preliminary data.</text>
</comment>
<dbReference type="GO" id="GO:0071944">
    <property type="term" value="C:cell periphery"/>
    <property type="evidence" value="ECO:0007669"/>
    <property type="project" value="UniProtKB-ARBA"/>
</dbReference>
<dbReference type="SMART" id="SM00242">
    <property type="entry name" value="MYSc"/>
    <property type="match status" value="1"/>
</dbReference>
<feature type="coiled-coil region" evidence="9">
    <location>
        <begin position="745"/>
        <end position="801"/>
    </location>
</feature>
<dbReference type="Pfam" id="PF21989">
    <property type="entry name" value="RA_2"/>
    <property type="match status" value="1"/>
</dbReference>
<evidence type="ECO:0000256" key="8">
    <source>
        <dbReference type="PROSITE-ProRule" id="PRU00782"/>
    </source>
</evidence>
<dbReference type="GO" id="GO:0005524">
    <property type="term" value="F:ATP binding"/>
    <property type="evidence" value="ECO:0007669"/>
    <property type="project" value="UniProtKB-UniRule"/>
</dbReference>
<keyword evidence="7 8" id="KW-0009">Actin-binding</keyword>
<keyword evidence="16" id="KW-1185">Reference proteome</keyword>
<protein>
    <recommendedName>
        <fullName evidence="17">Myosin class i heavy chain</fullName>
    </recommendedName>
</protein>
<dbReference type="GO" id="GO:0016459">
    <property type="term" value="C:myosin complex"/>
    <property type="evidence" value="ECO:0007669"/>
    <property type="project" value="UniProtKB-KW"/>
</dbReference>
<dbReference type="GO" id="GO:0009888">
    <property type="term" value="P:tissue development"/>
    <property type="evidence" value="ECO:0007669"/>
    <property type="project" value="UniProtKB-ARBA"/>
</dbReference>
<dbReference type="PANTHER" id="PTHR46049">
    <property type="entry name" value="AGAP003327-PA"/>
    <property type="match status" value="1"/>
</dbReference>
<dbReference type="InterPro" id="IPR001609">
    <property type="entry name" value="Myosin_head_motor_dom-like"/>
</dbReference>
<dbReference type="Gene3D" id="6.20.240.20">
    <property type="match status" value="1"/>
</dbReference>
<dbReference type="Pfam" id="PF24522">
    <property type="entry name" value="KRIT1_FRMD8_FERM_C"/>
    <property type="match status" value="1"/>
</dbReference>
<dbReference type="InterPro" id="IPR019748">
    <property type="entry name" value="FERM_central"/>
</dbReference>
<dbReference type="PROSITE" id="PS50057">
    <property type="entry name" value="FERM_3"/>
    <property type="match status" value="1"/>
</dbReference>
<evidence type="ECO:0000256" key="9">
    <source>
        <dbReference type="SAM" id="Coils"/>
    </source>
</evidence>
<dbReference type="OMA" id="FDSKWMI"/>
<dbReference type="CDD" id="cd17208">
    <property type="entry name" value="FERM_F1_DdMyo7_like"/>
    <property type="match status" value="1"/>
</dbReference>
<dbReference type="Pfam" id="PF00063">
    <property type="entry name" value="Myosin_head"/>
    <property type="match status" value="1"/>
</dbReference>
<evidence type="ECO:0000313" key="15">
    <source>
        <dbReference type="EMBL" id="KAH9380260.1"/>
    </source>
</evidence>
<dbReference type="PROSITE" id="PS50200">
    <property type="entry name" value="RA"/>
    <property type="match status" value="1"/>
</dbReference>
<evidence type="ECO:0000259" key="14">
    <source>
        <dbReference type="PROSITE" id="PS51456"/>
    </source>
</evidence>
<dbReference type="InterPro" id="IPR000048">
    <property type="entry name" value="IQ_motif_EF-hand-BS"/>
</dbReference>
<dbReference type="Gene3D" id="1.20.120.720">
    <property type="entry name" value="Myosin VI head, motor domain, U50 subdomain"/>
    <property type="match status" value="1"/>
</dbReference>
<dbReference type="SMART" id="SM00295">
    <property type="entry name" value="B41"/>
    <property type="match status" value="1"/>
</dbReference>
<dbReference type="InterPro" id="IPR038185">
    <property type="entry name" value="MyTH4_dom_sf"/>
</dbReference>
<gene>
    <name evidence="15" type="ORF">HPB48_018196</name>
</gene>
<dbReference type="InterPro" id="IPR000299">
    <property type="entry name" value="FERM_domain"/>
</dbReference>
<dbReference type="InterPro" id="IPR014352">
    <property type="entry name" value="FERM/acyl-CoA-bd_prot_sf"/>
</dbReference>
<dbReference type="Gene3D" id="2.30.29.30">
    <property type="entry name" value="Pleckstrin-homology domain (PH domain)/Phosphotyrosine-binding domain (PTB)"/>
    <property type="match status" value="1"/>
</dbReference>
<keyword evidence="4 8" id="KW-0067">ATP-binding</keyword>
<evidence type="ECO:0000259" key="13">
    <source>
        <dbReference type="PROSITE" id="PS51016"/>
    </source>
</evidence>
<evidence type="ECO:0000313" key="16">
    <source>
        <dbReference type="Proteomes" id="UP000821853"/>
    </source>
</evidence>
<dbReference type="SMART" id="SM00139">
    <property type="entry name" value="MyTH4"/>
    <property type="match status" value="1"/>
</dbReference>
<dbReference type="Pfam" id="PF00784">
    <property type="entry name" value="MyTH4"/>
    <property type="match status" value="1"/>
</dbReference>
<evidence type="ECO:0000256" key="1">
    <source>
        <dbReference type="ARBA" id="ARBA00008314"/>
    </source>
</evidence>
<keyword evidence="9" id="KW-0175">Coiled coil</keyword>
<dbReference type="GO" id="GO:0005096">
    <property type="term" value="F:GTPase activator activity"/>
    <property type="evidence" value="ECO:0007669"/>
    <property type="project" value="UniProtKB-KW"/>
</dbReference>
<dbReference type="CDD" id="cd14473">
    <property type="entry name" value="FERM_B-lobe"/>
    <property type="match status" value="1"/>
</dbReference>
<dbReference type="PROSITE" id="PS51456">
    <property type="entry name" value="MYOSIN_MOTOR"/>
    <property type="match status" value="1"/>
</dbReference>
<dbReference type="Pfam" id="PF00612">
    <property type="entry name" value="IQ"/>
    <property type="match status" value="3"/>
</dbReference>
<dbReference type="GO" id="GO:0007165">
    <property type="term" value="P:signal transduction"/>
    <property type="evidence" value="ECO:0007669"/>
    <property type="project" value="InterPro"/>
</dbReference>
<evidence type="ECO:0000256" key="6">
    <source>
        <dbReference type="ARBA" id="ARBA00023175"/>
    </source>
</evidence>
<name>A0A9J6H0M2_HAELO</name>
<dbReference type="InterPro" id="IPR035963">
    <property type="entry name" value="FERM_2"/>
</dbReference>
<evidence type="ECO:0000256" key="2">
    <source>
        <dbReference type="ARBA" id="ARBA00022468"/>
    </source>
</evidence>
<dbReference type="PANTHER" id="PTHR46049:SF5">
    <property type="entry name" value="PLECKSTRIN HOMOLOGY DOMAIN-CONTAINING FAMILY H MEMBER 3"/>
    <property type="match status" value="1"/>
</dbReference>
<dbReference type="EMBL" id="JABSTR010000010">
    <property type="protein sequence ID" value="KAH9380260.1"/>
    <property type="molecule type" value="Genomic_DNA"/>
</dbReference>
<dbReference type="Gene3D" id="3.40.850.10">
    <property type="entry name" value="Kinesin motor domain"/>
    <property type="match status" value="1"/>
</dbReference>
<dbReference type="SMART" id="SM00015">
    <property type="entry name" value="IQ"/>
    <property type="match status" value="3"/>
</dbReference>
<keyword evidence="2" id="KW-0343">GTPase activation</keyword>
<feature type="region of interest" description="Disordered" evidence="10">
    <location>
        <begin position="921"/>
        <end position="977"/>
    </location>
</feature>
<organism evidence="15 16">
    <name type="scientific">Haemaphysalis longicornis</name>
    <name type="common">Bush tick</name>
    <dbReference type="NCBI Taxonomy" id="44386"/>
    <lineage>
        <taxon>Eukaryota</taxon>
        <taxon>Metazoa</taxon>
        <taxon>Ecdysozoa</taxon>
        <taxon>Arthropoda</taxon>
        <taxon>Chelicerata</taxon>
        <taxon>Arachnida</taxon>
        <taxon>Acari</taxon>
        <taxon>Parasitiformes</taxon>
        <taxon>Ixodida</taxon>
        <taxon>Ixodoidea</taxon>
        <taxon>Ixodidae</taxon>
        <taxon>Haemaphysalinae</taxon>
        <taxon>Haemaphysalis</taxon>
    </lineage>
</organism>
<keyword evidence="5 8" id="KW-0518">Myosin</keyword>
<evidence type="ECO:0000256" key="7">
    <source>
        <dbReference type="ARBA" id="ARBA00023203"/>
    </source>
</evidence>
<feature type="domain" description="Ras-associating" evidence="12">
    <location>
        <begin position="1230"/>
        <end position="1338"/>
    </location>
</feature>
<dbReference type="VEuPathDB" id="VectorBase:HLOH_052612"/>
<dbReference type="GO" id="GO:0009887">
    <property type="term" value="P:animal organ morphogenesis"/>
    <property type="evidence" value="ECO:0007669"/>
    <property type="project" value="UniProtKB-ARBA"/>
</dbReference>
<dbReference type="Gene3D" id="3.10.20.90">
    <property type="entry name" value="Phosphatidylinositol 3-kinase Catalytic Subunit, Chain A, domain 1"/>
    <property type="match status" value="1"/>
</dbReference>
<feature type="region of interest" description="Actin-binding" evidence="8">
    <location>
        <begin position="556"/>
        <end position="578"/>
    </location>
</feature>
<dbReference type="SUPFAM" id="SSF54236">
    <property type="entry name" value="Ubiquitin-like"/>
    <property type="match status" value="1"/>
</dbReference>
<dbReference type="GO" id="GO:0003779">
    <property type="term" value="F:actin binding"/>
    <property type="evidence" value="ECO:0007669"/>
    <property type="project" value="UniProtKB-KW"/>
</dbReference>
<evidence type="ECO:0000259" key="11">
    <source>
        <dbReference type="PROSITE" id="PS50057"/>
    </source>
</evidence>
<dbReference type="InterPro" id="IPR036961">
    <property type="entry name" value="Kinesin_motor_dom_sf"/>
</dbReference>
<dbReference type="FunFam" id="1.10.10.820:FF:000001">
    <property type="entry name" value="Myosin heavy chain"/>
    <property type="match status" value="1"/>
</dbReference>
<dbReference type="GO" id="GO:0005737">
    <property type="term" value="C:cytoplasm"/>
    <property type="evidence" value="ECO:0007669"/>
    <property type="project" value="UniProtKB-ARBA"/>
</dbReference>
<evidence type="ECO:0000256" key="5">
    <source>
        <dbReference type="ARBA" id="ARBA00023123"/>
    </source>
</evidence>
<feature type="binding site" evidence="8">
    <location>
        <begin position="83"/>
        <end position="90"/>
    </location>
    <ligand>
        <name>ATP</name>
        <dbReference type="ChEBI" id="CHEBI:30616"/>
    </ligand>
</feature>
<dbReference type="OrthoDB" id="6108017at2759"/>
<dbReference type="InterPro" id="IPR027417">
    <property type="entry name" value="P-loop_NTPase"/>
</dbReference>
<evidence type="ECO:0008006" key="17">
    <source>
        <dbReference type="Google" id="ProtNLM"/>
    </source>
</evidence>
<evidence type="ECO:0000256" key="3">
    <source>
        <dbReference type="ARBA" id="ARBA00022741"/>
    </source>
</evidence>
<sequence>MNEQKGGFSRHGEETERKEETYTGTILIAVNPYKELSIYDTDWVLRYSGRKIGQCEPHVFAIAESAYDSLQNMTANQACVISGESGAGKTETTKFILQYLCTVTTNVSTWIEQQILEANTILEAFGNAKTVRNDNSSRFGKFIQVCFDGRFQIKGCMIQDYLLEQSRITFQSNGERNYHIFYQLVAAAQRSAEIRDQFAIGPVEGYTYLSQSGCLAIDGIDDALMFDALRLAISVLSIPQEMVDGIFSVLSAILWLGNLQFEDSEEERSSLTPGDEEILMTVATLLGFQPEELTYVALHRQIIVRGNVTEIPLKYHEAQQNRHAMAKALYSRTFAWIVNYINMCTSPGKDSNRFLGVLDIFGFENFGVNSFEQLCINYTNEKLHKFFNHYVFALEQEMYRQEDIQYSHIHFTDNTACLELIEKPPKCILKLLVEECRMPKGTDISFVSKLHQELEGHAYYVRGDDRRRWEQEFGIRHYAGAVVYTTQGFLEKNKDAQQDQLFELMRKSTNAFVKDLVKFQDLLEVTLTRLAAGGTTMTKTMNKSKPTVADAFRYQLTALVELLHSTVPWYVRCIKPNTQKTANNYDNEQVLTQLRYLGMLDIIRIRQQGYPIHSTIDDFLRRYRCLVRQIGPLPPDPLKACRFILEKLNMPKIEWQIGKTKVFLRSSVFDPLEDSRRKLLRDMATVVQKIWRGWRQRTAFLQQRTAAIRIQQHFRGHRQMIHFLQMRRAAITIQAYVRGMFAREVAGALREMRRVEAEMRRRELEEQERRRLEAERTEAQLAEDEAQLASAEDMMRVQTRQEYGYTFAPWLTCGRHLAPPLPQCCQGGAWRPSRTWWRRICSVVGAGGGDPSSSSQHRGPHQQQAECLDLDEMFSFLSEVNDPHAQAQEFVSGISQEVDSILQEAEAHEACSLASTDLSASTGDIQHHGDVAVTPSPVVSPSPPPPPSPSFVQDHRPHSLPQSPTAGKELNGMASFPPEVRASCTTKAPDRRRMTNHLEPDDAERELRRRQRVEKKLMAMEEAAEDGEEEHHDMIEFAEKHFNAHLRDFGGGPVIRTLSRRRKSSGELLPKYEMVTYSRSSAIPTSHLQLYDHENVTIACSIFKDLCKYLRADGKPEGDVHIIQSILGYGIEREELRDEILVQLVRQSTNNPSHEATVRAWLLIALCVVSFRPSKAFSKYLYSYLKKSIMEDSEIAAYAQYCLENLSTANATNRKMPPSTLEINAVRLRENLVCRFYFMDGRTKAIDIHPSITAEDALKTLAAKIGLRSLEGWALYECTPDHEHVIKGYEYLADIIYQWETCRRTSAMLTKYTTISKKGPTKALGGGECRFVFRKRLFKAVREIPQDPVEVSLLYAQAVHDVVKADSFPVVERVALQLAGLQAQVSVGEPSEIEELDRYRDVESYITERIRDSRPENEWIQALCTAHRTYGSGKSELVCKVWYLSIVMQYPLYGTALFPVTCRGYLTYDHQLLLGISCEGVLLVNAETKAILNAYRYSDLESVLVSEEDCLVTVTLSKSVPDLHKCYLFETPQHQKWPLWFPATGRHSRHA</sequence>
<dbReference type="PROSITE" id="PS50096">
    <property type="entry name" value="IQ"/>
    <property type="match status" value="3"/>
</dbReference>
<dbReference type="Gene3D" id="1.10.10.820">
    <property type="match status" value="1"/>
</dbReference>
<dbReference type="Pfam" id="PF00373">
    <property type="entry name" value="FERM_M"/>
    <property type="match status" value="1"/>
</dbReference>
<dbReference type="Gene3D" id="1.25.40.530">
    <property type="entry name" value="MyTH4 domain"/>
    <property type="match status" value="1"/>
</dbReference>
<dbReference type="InterPro" id="IPR057096">
    <property type="entry name" value="KRIT1_FRMD8_FERM_C"/>
</dbReference>
<feature type="domain" description="Myosin motor" evidence="14">
    <location>
        <begin position="1"/>
        <end position="677"/>
    </location>
</feature>
<evidence type="ECO:0000256" key="10">
    <source>
        <dbReference type="SAM" id="MobiDB-lite"/>
    </source>
</evidence>
<dbReference type="PROSITE" id="PS51016">
    <property type="entry name" value="MYTH4"/>
    <property type="match status" value="1"/>
</dbReference>
<dbReference type="CDD" id="cd14883">
    <property type="entry name" value="MYSc_Myo22"/>
    <property type="match status" value="1"/>
</dbReference>
<dbReference type="GO" id="GO:0048731">
    <property type="term" value="P:system development"/>
    <property type="evidence" value="ECO:0007669"/>
    <property type="project" value="UniProtKB-ARBA"/>
</dbReference>
<dbReference type="InterPro" id="IPR011993">
    <property type="entry name" value="PH-like_dom_sf"/>
</dbReference>
<dbReference type="SUPFAM" id="SSF47031">
    <property type="entry name" value="Second domain of FERM"/>
    <property type="match status" value="1"/>
</dbReference>
<keyword evidence="6 8" id="KW-0505">Motor protein</keyword>
<dbReference type="SUPFAM" id="SSF52540">
    <property type="entry name" value="P-loop containing nucleoside triphosphate hydrolases"/>
    <property type="match status" value="1"/>
</dbReference>
<feature type="coiled-coil region" evidence="9">
    <location>
        <begin position="1003"/>
        <end position="1030"/>
    </location>
</feature>
<comment type="similarity">
    <text evidence="1 8">Belongs to the TRAFAC class myosin-kinesin ATPase superfamily. Myosin family.</text>
</comment>
<dbReference type="GO" id="GO:0003774">
    <property type="term" value="F:cytoskeletal motor activity"/>
    <property type="evidence" value="ECO:0007669"/>
    <property type="project" value="UniProtKB-UniRule"/>
</dbReference>
<dbReference type="InterPro" id="IPR029071">
    <property type="entry name" value="Ubiquitin-like_domsf"/>
</dbReference>
<dbReference type="Gene3D" id="1.20.5.190">
    <property type="match status" value="1"/>
</dbReference>
<dbReference type="InterPro" id="IPR000857">
    <property type="entry name" value="MyTH4_dom"/>
</dbReference>